<feature type="chain" id="PRO_5022057209" evidence="8">
    <location>
        <begin position="23"/>
        <end position="1052"/>
    </location>
</feature>
<keyword evidence="4 7" id="KW-0812">Transmembrane</keyword>
<feature type="domain" description="TonB-dependent receptor plug" evidence="9">
    <location>
        <begin position="119"/>
        <end position="249"/>
    </location>
</feature>
<dbReference type="Gene3D" id="2.40.170.20">
    <property type="entry name" value="TonB-dependent receptor, beta-barrel domain"/>
    <property type="match status" value="1"/>
</dbReference>
<dbReference type="SUPFAM" id="SSF56935">
    <property type="entry name" value="Porins"/>
    <property type="match status" value="1"/>
</dbReference>
<dbReference type="Pfam" id="PF13715">
    <property type="entry name" value="CarbopepD_reg_2"/>
    <property type="match status" value="1"/>
</dbReference>
<dbReference type="OrthoDB" id="9768177at2"/>
<dbReference type="Gene3D" id="2.60.40.1120">
    <property type="entry name" value="Carboxypeptidase-like, regulatory domain"/>
    <property type="match status" value="1"/>
</dbReference>
<evidence type="ECO:0000313" key="10">
    <source>
        <dbReference type="EMBL" id="TWI79190.1"/>
    </source>
</evidence>
<dbReference type="Gene3D" id="2.170.130.10">
    <property type="entry name" value="TonB-dependent receptor, plug domain"/>
    <property type="match status" value="1"/>
</dbReference>
<evidence type="ECO:0000256" key="2">
    <source>
        <dbReference type="ARBA" id="ARBA00022448"/>
    </source>
</evidence>
<comment type="similarity">
    <text evidence="7">Belongs to the TonB-dependent receptor family.</text>
</comment>
<keyword evidence="2 7" id="KW-0813">Transport</keyword>
<evidence type="ECO:0000256" key="8">
    <source>
        <dbReference type="SAM" id="SignalP"/>
    </source>
</evidence>
<dbReference type="PROSITE" id="PS52016">
    <property type="entry name" value="TONB_DEPENDENT_REC_3"/>
    <property type="match status" value="1"/>
</dbReference>
<dbReference type="AlphaFoldDB" id="A0A562SEQ9"/>
<evidence type="ECO:0000256" key="7">
    <source>
        <dbReference type="PROSITE-ProRule" id="PRU01360"/>
    </source>
</evidence>
<reference evidence="10 11" key="1">
    <citation type="journal article" date="2015" name="Stand. Genomic Sci.">
        <title>Genomic Encyclopedia of Bacterial and Archaeal Type Strains, Phase III: the genomes of soil and plant-associated and newly described type strains.</title>
        <authorList>
            <person name="Whitman W.B."/>
            <person name="Woyke T."/>
            <person name="Klenk H.P."/>
            <person name="Zhou Y."/>
            <person name="Lilburn T.G."/>
            <person name="Beck B.J."/>
            <person name="De Vos P."/>
            <person name="Vandamme P."/>
            <person name="Eisen J.A."/>
            <person name="Garrity G."/>
            <person name="Hugenholtz P."/>
            <person name="Kyrpides N.C."/>
        </authorList>
    </citation>
    <scope>NUCLEOTIDE SEQUENCE [LARGE SCALE GENOMIC DNA]</scope>
    <source>
        <strain evidence="10 11">CGMCC 1.7271</strain>
    </source>
</reference>
<dbReference type="InterPro" id="IPR023997">
    <property type="entry name" value="TonB-dep_OMP_SusC/RagA_CS"/>
</dbReference>
<organism evidence="10 11">
    <name type="scientific">Lacibacter cauensis</name>
    <dbReference type="NCBI Taxonomy" id="510947"/>
    <lineage>
        <taxon>Bacteria</taxon>
        <taxon>Pseudomonadati</taxon>
        <taxon>Bacteroidota</taxon>
        <taxon>Chitinophagia</taxon>
        <taxon>Chitinophagales</taxon>
        <taxon>Chitinophagaceae</taxon>
        <taxon>Lacibacter</taxon>
    </lineage>
</organism>
<dbReference type="SUPFAM" id="SSF49464">
    <property type="entry name" value="Carboxypeptidase regulatory domain-like"/>
    <property type="match status" value="1"/>
</dbReference>
<dbReference type="InterPro" id="IPR023996">
    <property type="entry name" value="TonB-dep_OMP_SusC/RagA"/>
</dbReference>
<dbReference type="Proteomes" id="UP000316167">
    <property type="component" value="Unassembled WGS sequence"/>
</dbReference>
<evidence type="ECO:0000256" key="6">
    <source>
        <dbReference type="ARBA" id="ARBA00023237"/>
    </source>
</evidence>
<dbReference type="InterPro" id="IPR008969">
    <property type="entry name" value="CarboxyPept-like_regulatory"/>
</dbReference>
<keyword evidence="8" id="KW-0732">Signal</keyword>
<keyword evidence="6 7" id="KW-0998">Cell outer membrane</keyword>
<keyword evidence="3 7" id="KW-1134">Transmembrane beta strand</keyword>
<dbReference type="InterPro" id="IPR037066">
    <property type="entry name" value="Plug_dom_sf"/>
</dbReference>
<dbReference type="Pfam" id="PF07715">
    <property type="entry name" value="Plug"/>
    <property type="match status" value="1"/>
</dbReference>
<comment type="caution">
    <text evidence="10">The sequence shown here is derived from an EMBL/GenBank/DDBJ whole genome shotgun (WGS) entry which is preliminary data.</text>
</comment>
<keyword evidence="5 7" id="KW-0472">Membrane</keyword>
<dbReference type="NCBIfam" id="TIGR04056">
    <property type="entry name" value="OMP_RagA_SusC"/>
    <property type="match status" value="1"/>
</dbReference>
<evidence type="ECO:0000256" key="1">
    <source>
        <dbReference type="ARBA" id="ARBA00004571"/>
    </source>
</evidence>
<sequence>MKWLPCIGVLACLLLFAVPTHAQNKITVKGVVKDNAQQTAMQGVTVSTSKPSKTIATTDANGAFTVTIDAGAELVFTHSGYAAVRKTFMASTSSVSITMSVKDNTMQEVVIQGFRQKTKETATGSSAVISGKALQDVPVSNVVELLQGKVAGLNVQNNSGSPGGMGTINLRGVSSINVSSDGFLTPTSPLFVIDGVPVDLNTNYEYGFQGGGAGINPLALIPPEDIEQMEVLRDAAATSVYGARAAYGVIIVTTRRGKSKVPIVQYSTNFFVKAPPRLRDVIGGKEERLFRIRTILDYDTSAAAAQALINQTPFLSDSLNPYYNNATNWQDYFYRTTYNQQHNLSIRGGDDRFNYKTNLNYYQENGIVQNTGFKRYGLSMNAQYAPTNQLRVQMNLSSSLGQKQNGSGVGLIQTGIASGGSSSSLLPPPSLFSENNSALAASRVINNNKTANIATSLDISYEPIKGIRFGNLLSYNFISGTADRFTPSFLSNGSSESYSYNDRTYTLYNRSLINFTKTLYNLHNLNAYVFNEINTYGFQANVISLDRTANDQITGPIGYGWASSRGGTLNNIRETRQHGYGGSVSYNYDRKYVLDFNFRFDGLSTTGSKQPYSQNPSVSARWNFNREKWLEKVSWLSYGSARVSWGRNIKPTGSIFDTYGRYIVGLPYNNNPTVAIDYATVPNENFLPETQTQTNGGVEVGLFNNALQLTYETYYRSIDNQIMRIQLANTSGFNELQTNAVSLVNYGMEWSAMMRMFKQSKPFQWTLSVNGAINKQILTKLPDNLRQIRQEITDGGSNVPIVYRIGRSAISNLIYHTQGVYANTGDVPVNIATGKRQQLGSGTGYYFQGGDPRWTDVNGDYIIDEKDLLPIGNPIPKVTGGILSQMQYKNFQLNINASYTLFRDLLNASLSQTMQNFSRPTTPGALVPIDQYNYWKPSAFDKGSGTPNAQYPNPFDFRRAGVMQPFRSNQTLFLEDGSYWKINNVVLAYNLDRKMISRLHMTSCRLTLTVNNVYTFSNYSGPDPELVTQLGRDNSGGYPNARSYAVGLNVQF</sequence>
<dbReference type="EMBL" id="VLLE01000006">
    <property type="protein sequence ID" value="TWI79190.1"/>
    <property type="molecule type" value="Genomic_DNA"/>
</dbReference>
<evidence type="ECO:0000256" key="3">
    <source>
        <dbReference type="ARBA" id="ARBA00022452"/>
    </source>
</evidence>
<keyword evidence="11" id="KW-1185">Reference proteome</keyword>
<protein>
    <submittedName>
        <fullName evidence="10">TonB-linked SusC/RagA family outer membrane protein</fullName>
    </submittedName>
</protein>
<evidence type="ECO:0000256" key="4">
    <source>
        <dbReference type="ARBA" id="ARBA00022692"/>
    </source>
</evidence>
<proteinExistence type="inferred from homology"/>
<evidence type="ECO:0000256" key="5">
    <source>
        <dbReference type="ARBA" id="ARBA00023136"/>
    </source>
</evidence>
<gene>
    <name evidence="10" type="ORF">IQ13_3592</name>
</gene>
<accession>A0A562SEQ9</accession>
<dbReference type="RefSeq" id="WP_158637435.1">
    <property type="nucleotide sequence ID" value="NZ_VLLE01000006.1"/>
</dbReference>
<evidence type="ECO:0000259" key="9">
    <source>
        <dbReference type="Pfam" id="PF07715"/>
    </source>
</evidence>
<dbReference type="GO" id="GO:0009279">
    <property type="term" value="C:cell outer membrane"/>
    <property type="evidence" value="ECO:0007669"/>
    <property type="project" value="UniProtKB-SubCell"/>
</dbReference>
<comment type="subcellular location">
    <subcellularLocation>
        <location evidence="1 7">Cell outer membrane</location>
        <topology evidence="1 7">Multi-pass membrane protein</topology>
    </subcellularLocation>
</comment>
<dbReference type="InterPro" id="IPR012910">
    <property type="entry name" value="Plug_dom"/>
</dbReference>
<name>A0A562SEQ9_9BACT</name>
<feature type="signal peptide" evidence="8">
    <location>
        <begin position="1"/>
        <end position="22"/>
    </location>
</feature>
<evidence type="ECO:0000313" key="11">
    <source>
        <dbReference type="Proteomes" id="UP000316167"/>
    </source>
</evidence>
<dbReference type="InterPro" id="IPR039426">
    <property type="entry name" value="TonB-dep_rcpt-like"/>
</dbReference>
<dbReference type="InterPro" id="IPR036942">
    <property type="entry name" value="Beta-barrel_TonB_sf"/>
</dbReference>
<dbReference type="NCBIfam" id="TIGR04057">
    <property type="entry name" value="SusC_RagA_signa"/>
    <property type="match status" value="1"/>
</dbReference>